<name>A0ABM3SV33_BALAC</name>
<dbReference type="Pfam" id="PF00447">
    <property type="entry name" value="HSF_DNA-bind"/>
    <property type="match status" value="1"/>
</dbReference>
<dbReference type="Proteomes" id="UP001652580">
    <property type="component" value="Chromosome X"/>
</dbReference>
<evidence type="ECO:0000256" key="1">
    <source>
        <dbReference type="ARBA" id="ARBA00004123"/>
    </source>
</evidence>
<proteinExistence type="inferred from homology"/>
<comment type="subcellular location">
    <subcellularLocation>
        <location evidence="1">Nucleus</location>
    </subcellularLocation>
</comment>
<dbReference type="InterPro" id="IPR036390">
    <property type="entry name" value="WH_DNA-bd_sf"/>
</dbReference>
<dbReference type="PANTHER" id="PTHR10015:SF140">
    <property type="entry name" value="HEAT SHOCK TRANSCRIPTION FACTOR, X-LINKED MEMBER 3-RELATED"/>
    <property type="match status" value="1"/>
</dbReference>
<dbReference type="Gene3D" id="1.10.10.10">
    <property type="entry name" value="Winged helix-like DNA-binding domain superfamily/Winged helix DNA-binding domain"/>
    <property type="match status" value="1"/>
</dbReference>
<dbReference type="SUPFAM" id="SSF46785">
    <property type="entry name" value="Winged helix' DNA-binding domain"/>
    <property type="match status" value="1"/>
</dbReference>
<protein>
    <submittedName>
        <fullName evidence="9">Heat shock transcription factor, X-linked member 3-like</fullName>
    </submittedName>
</protein>
<feature type="region of interest" description="Disordered" evidence="6">
    <location>
        <begin position="179"/>
        <end position="299"/>
    </location>
</feature>
<feature type="compositionally biased region" description="Polar residues" evidence="6">
    <location>
        <begin position="229"/>
        <end position="244"/>
    </location>
</feature>
<evidence type="ECO:0000259" key="7">
    <source>
        <dbReference type="SMART" id="SM00415"/>
    </source>
</evidence>
<gene>
    <name evidence="9" type="primary">LOC130706328</name>
</gene>
<organism evidence="8 9">
    <name type="scientific">Balaenoptera acutorostrata</name>
    <name type="common">Common minke whale</name>
    <name type="synonym">Balaena rostrata</name>
    <dbReference type="NCBI Taxonomy" id="9767"/>
    <lineage>
        <taxon>Eukaryota</taxon>
        <taxon>Metazoa</taxon>
        <taxon>Chordata</taxon>
        <taxon>Craniata</taxon>
        <taxon>Vertebrata</taxon>
        <taxon>Euteleostomi</taxon>
        <taxon>Mammalia</taxon>
        <taxon>Eutheria</taxon>
        <taxon>Laurasiatheria</taxon>
        <taxon>Artiodactyla</taxon>
        <taxon>Whippomorpha</taxon>
        <taxon>Cetacea</taxon>
        <taxon>Mysticeti</taxon>
        <taxon>Balaenopteridae</taxon>
        <taxon>Balaenoptera</taxon>
    </lineage>
</organism>
<dbReference type="GeneID" id="130706328"/>
<keyword evidence="3" id="KW-0238">DNA-binding</keyword>
<feature type="compositionally biased region" description="Low complexity" evidence="6">
    <location>
        <begin position="256"/>
        <end position="268"/>
    </location>
</feature>
<sequence>MASQSSDELCTVTLGPSADAEPATWVPSRASPDPNVDSRESSEKQGDQAESPDPGSQDNPPPQGPNNGVANESILELSFPRKLWRMVEDPAFTSVRWNDEGDTVIIEQDLFRREVLRRRGADRIVNRDSLKTFIHKLNLYGFSKIRMTSRPPGKKRLMFPIYRNSNFQRDKSLLIENTERKGNLGATAQPGTRATALKRKKPVAATRSSPRIHSNDSTTQKKAPRAQGPSGTQSSLFSSMCSTSGGAGRARENHPPSEQGGPSGEGTPWNVTSVPLATAGRDDARELPASPTVYPAYGSEMPVDNGCSSLLPAALSALSPNEVPEVDEEQEGSSDCRCALREQFKDNCDP</sequence>
<dbReference type="InterPro" id="IPR000232">
    <property type="entry name" value="HSF_DNA-bd"/>
</dbReference>
<feature type="region of interest" description="Disordered" evidence="6">
    <location>
        <begin position="1"/>
        <end position="70"/>
    </location>
</feature>
<dbReference type="SMART" id="SM00415">
    <property type="entry name" value="HSF"/>
    <property type="match status" value="1"/>
</dbReference>
<reference evidence="9" key="1">
    <citation type="submission" date="2025-08" db="UniProtKB">
        <authorList>
            <consortium name="RefSeq"/>
        </authorList>
    </citation>
    <scope>IDENTIFICATION</scope>
</reference>
<comment type="similarity">
    <text evidence="2 5">Belongs to the HSF family.</text>
</comment>
<evidence type="ECO:0000256" key="3">
    <source>
        <dbReference type="ARBA" id="ARBA00023125"/>
    </source>
</evidence>
<dbReference type="RefSeq" id="XP_057393701.1">
    <property type="nucleotide sequence ID" value="XM_057537718.1"/>
</dbReference>
<evidence type="ECO:0000313" key="9">
    <source>
        <dbReference type="RefSeq" id="XP_057393701.1"/>
    </source>
</evidence>
<feature type="domain" description="HSF-type DNA-binding" evidence="7">
    <location>
        <begin position="79"/>
        <end position="181"/>
    </location>
</feature>
<keyword evidence="8" id="KW-1185">Reference proteome</keyword>
<keyword evidence="4" id="KW-0539">Nucleus</keyword>
<dbReference type="PANTHER" id="PTHR10015">
    <property type="entry name" value="HEAT SHOCK TRANSCRIPTION FACTOR"/>
    <property type="match status" value="1"/>
</dbReference>
<evidence type="ECO:0000256" key="6">
    <source>
        <dbReference type="SAM" id="MobiDB-lite"/>
    </source>
</evidence>
<evidence type="ECO:0000313" key="8">
    <source>
        <dbReference type="Proteomes" id="UP001652580"/>
    </source>
</evidence>
<accession>A0ABM3SV33</accession>
<dbReference type="InterPro" id="IPR036388">
    <property type="entry name" value="WH-like_DNA-bd_sf"/>
</dbReference>
<evidence type="ECO:0000256" key="5">
    <source>
        <dbReference type="RuleBase" id="RU004020"/>
    </source>
</evidence>
<feature type="compositionally biased region" description="Basic and acidic residues" evidence="6">
    <location>
        <begin position="36"/>
        <end position="47"/>
    </location>
</feature>
<evidence type="ECO:0000256" key="4">
    <source>
        <dbReference type="ARBA" id="ARBA00023242"/>
    </source>
</evidence>
<feature type="compositionally biased region" description="Polar residues" evidence="6">
    <location>
        <begin position="206"/>
        <end position="221"/>
    </location>
</feature>
<evidence type="ECO:0000256" key="2">
    <source>
        <dbReference type="ARBA" id="ARBA00006403"/>
    </source>
</evidence>